<dbReference type="PANTHER" id="PTHR30405">
    <property type="entry name" value="TRANSPOSASE"/>
    <property type="match status" value="1"/>
</dbReference>
<dbReference type="GO" id="GO:0006310">
    <property type="term" value="P:DNA recombination"/>
    <property type="evidence" value="ECO:0007669"/>
    <property type="project" value="UniProtKB-KW"/>
</dbReference>
<feature type="domain" description="Transposase putative helix-turn-helix" evidence="11">
    <location>
        <begin position="17"/>
        <end position="59"/>
    </location>
</feature>
<keyword evidence="13" id="KW-1185">Reference proteome</keyword>
<protein>
    <submittedName>
        <fullName evidence="12">ISCpe4, transposase</fullName>
    </submittedName>
</protein>
<comment type="similarity">
    <text evidence="2">In the N-terminal section; belongs to the transposase 2 family.</text>
</comment>
<evidence type="ECO:0000256" key="1">
    <source>
        <dbReference type="ARBA" id="ARBA00008761"/>
    </source>
</evidence>
<dbReference type="OrthoDB" id="6230307at2"/>
<dbReference type="EMBL" id="JGYW01000004">
    <property type="protein sequence ID" value="KFI59264.1"/>
    <property type="molecule type" value="Genomic_DNA"/>
</dbReference>
<gene>
    <name evidence="12" type="ORF">BGLCM_0857</name>
</gene>
<feature type="domain" description="Probable transposase IS891/IS1136/IS1341" evidence="9">
    <location>
        <begin position="266"/>
        <end position="403"/>
    </location>
</feature>
<comment type="caution">
    <text evidence="12">The sequence shown here is derived from an EMBL/GenBank/DDBJ whole genome shotgun (WGS) entry which is preliminary data.</text>
</comment>
<evidence type="ECO:0000256" key="4">
    <source>
        <dbReference type="ARBA" id="ARBA00022723"/>
    </source>
</evidence>
<dbReference type="GO" id="GO:0003677">
    <property type="term" value="F:DNA binding"/>
    <property type="evidence" value="ECO:0007669"/>
    <property type="project" value="UniProtKB-KW"/>
</dbReference>
<evidence type="ECO:0000256" key="5">
    <source>
        <dbReference type="ARBA" id="ARBA00022833"/>
    </source>
</evidence>
<comment type="similarity">
    <text evidence="1">In the C-terminal section; belongs to the transposase 35 family.</text>
</comment>
<feature type="coiled-coil region" evidence="8">
    <location>
        <begin position="295"/>
        <end position="326"/>
    </location>
</feature>
<accession>A0A087AKG4</accession>
<dbReference type="InterPro" id="IPR010095">
    <property type="entry name" value="Cas12f1-like_TNB"/>
</dbReference>
<dbReference type="InterPro" id="IPR001959">
    <property type="entry name" value="Transposase"/>
</dbReference>
<dbReference type="InterPro" id="IPR051399">
    <property type="entry name" value="RNA-guided_DNA_endo/Transpos"/>
</dbReference>
<keyword evidence="8" id="KW-0175">Coiled coil</keyword>
<dbReference type="AlphaFoldDB" id="A0A087AKG4"/>
<proteinExistence type="inferred from homology"/>
<dbReference type="Pfam" id="PF07282">
    <property type="entry name" value="Cas12f1-like_TNB"/>
    <property type="match status" value="1"/>
</dbReference>
<organism evidence="12 13">
    <name type="scientific">Bifidobacterium gallicum DSM 20093 = LMG 11596</name>
    <dbReference type="NCBI Taxonomy" id="561180"/>
    <lineage>
        <taxon>Bacteria</taxon>
        <taxon>Bacillati</taxon>
        <taxon>Actinomycetota</taxon>
        <taxon>Actinomycetes</taxon>
        <taxon>Bifidobacteriales</taxon>
        <taxon>Bifidobacteriaceae</taxon>
        <taxon>Bifidobacterium</taxon>
    </lineage>
</organism>
<evidence type="ECO:0000256" key="2">
    <source>
        <dbReference type="ARBA" id="ARBA00011044"/>
    </source>
</evidence>
<reference evidence="12 13" key="1">
    <citation type="submission" date="2014-03" db="EMBL/GenBank/DDBJ databases">
        <title>Genomics of Bifidobacteria.</title>
        <authorList>
            <person name="Ventura M."/>
            <person name="Milani C."/>
            <person name="Lugli G.A."/>
        </authorList>
    </citation>
    <scope>NUCLEOTIDE SEQUENCE [LARGE SCALE GENOMIC DNA]</scope>
    <source>
        <strain evidence="12 13">LMG 11596</strain>
    </source>
</reference>
<dbReference type="InterPro" id="IPR021027">
    <property type="entry name" value="Transposase_put_HTH"/>
</dbReference>
<keyword evidence="3" id="KW-0815">Transposition</keyword>
<name>A0A087AKG4_9BIFI</name>
<feature type="domain" description="Cas12f1-like TNB" evidence="10">
    <location>
        <begin position="416"/>
        <end position="483"/>
    </location>
</feature>
<evidence type="ECO:0000259" key="10">
    <source>
        <dbReference type="Pfam" id="PF07282"/>
    </source>
</evidence>
<dbReference type="Pfam" id="PF01385">
    <property type="entry name" value="OrfB_IS605"/>
    <property type="match status" value="1"/>
</dbReference>
<evidence type="ECO:0000259" key="9">
    <source>
        <dbReference type="Pfam" id="PF01385"/>
    </source>
</evidence>
<dbReference type="GO" id="GO:0032196">
    <property type="term" value="P:transposition"/>
    <property type="evidence" value="ECO:0007669"/>
    <property type="project" value="UniProtKB-KW"/>
</dbReference>
<keyword evidence="6" id="KW-0238">DNA-binding</keyword>
<keyword evidence="4" id="KW-0479">Metal-binding</keyword>
<sequence length="493" mass="56466">MTRSSHARPVQEVSAVKAFRTELHPTTAQQAALTRAFGSARWAYNEFLAFNYARYQHHRDGYGAYGYCNAYAFSVRFSLAKLLCKRAEGKPVKPTMAQTQLLDELLVGSGSPAMDIARMVPDVARLLLDTLTQAAQLPHYEPWVVAAHSKSIKQAFMHADKAYGKFFENRKNPAYLKRLAKRGKEPPEHPRFKKRGKTKDSIYLVERVEVERHRIKLPGLGWVRLKEHGYIPVGKHTISSMTVSRVAGRCYVSCIPKQSQHPTRNTANMNPSEGIGIDLGIKNLAIASDGRVVENINHAKEIRRLNKKLKRQQRALSRKLKAITHRTYYTEGPKKGQVKHVTYTRPLRECKNIIKNQRDIERTWQRIVSIRHDHMDKTIHELVSQEPRFITIEHLNIVNMMANRHLARALSAQELGRFVTRLAAACEEHGIELRQVSPWYPSSQLCSQCGYRNHAVRNLNIRAWDCPRCGTHHDRDMNAARNLARAEHYTIIA</sequence>
<dbReference type="Proteomes" id="UP000029074">
    <property type="component" value="Unassembled WGS sequence"/>
</dbReference>
<dbReference type="NCBIfam" id="NF040570">
    <property type="entry name" value="guided_TnpB"/>
    <property type="match status" value="1"/>
</dbReference>
<dbReference type="PANTHER" id="PTHR30405:SF25">
    <property type="entry name" value="RNA-GUIDED DNA ENDONUCLEASE INSQ-RELATED"/>
    <property type="match status" value="1"/>
</dbReference>
<keyword evidence="5" id="KW-0862">Zinc</keyword>
<evidence type="ECO:0000256" key="7">
    <source>
        <dbReference type="ARBA" id="ARBA00023172"/>
    </source>
</evidence>
<keyword evidence="7" id="KW-0233">DNA recombination</keyword>
<evidence type="ECO:0000313" key="12">
    <source>
        <dbReference type="EMBL" id="KFI59264.1"/>
    </source>
</evidence>
<evidence type="ECO:0000259" key="11">
    <source>
        <dbReference type="Pfam" id="PF12323"/>
    </source>
</evidence>
<evidence type="ECO:0000313" key="13">
    <source>
        <dbReference type="Proteomes" id="UP000029074"/>
    </source>
</evidence>
<dbReference type="Pfam" id="PF12323">
    <property type="entry name" value="HTH_OrfB_IS605"/>
    <property type="match status" value="1"/>
</dbReference>
<evidence type="ECO:0000256" key="8">
    <source>
        <dbReference type="SAM" id="Coils"/>
    </source>
</evidence>
<evidence type="ECO:0000256" key="3">
    <source>
        <dbReference type="ARBA" id="ARBA00022578"/>
    </source>
</evidence>
<dbReference type="GO" id="GO:0046872">
    <property type="term" value="F:metal ion binding"/>
    <property type="evidence" value="ECO:0007669"/>
    <property type="project" value="UniProtKB-KW"/>
</dbReference>
<evidence type="ECO:0000256" key="6">
    <source>
        <dbReference type="ARBA" id="ARBA00023125"/>
    </source>
</evidence>